<evidence type="ECO:0000259" key="10">
    <source>
        <dbReference type="PROSITE" id="PS50866"/>
    </source>
</evidence>
<feature type="chain" id="PRO_5042176715" evidence="9">
    <location>
        <begin position="20"/>
        <end position="197"/>
    </location>
</feature>
<keyword evidence="5" id="KW-1133">Transmembrane helix</keyword>
<dbReference type="GO" id="GO:0016020">
    <property type="term" value="C:membrane"/>
    <property type="evidence" value="ECO:0007669"/>
    <property type="project" value="UniProtKB-SubCell"/>
</dbReference>
<evidence type="ECO:0000256" key="2">
    <source>
        <dbReference type="ARBA" id="ARBA00007104"/>
    </source>
</evidence>
<dbReference type="InterPro" id="IPR015720">
    <property type="entry name" value="Emp24-like"/>
</dbReference>
<dbReference type="Proteomes" id="UP000827549">
    <property type="component" value="Chromosome 7"/>
</dbReference>
<evidence type="ECO:0000256" key="8">
    <source>
        <dbReference type="RuleBase" id="RU003827"/>
    </source>
</evidence>
<evidence type="ECO:0000256" key="3">
    <source>
        <dbReference type="ARBA" id="ARBA00022692"/>
    </source>
</evidence>
<evidence type="ECO:0000313" key="11">
    <source>
        <dbReference type="EMBL" id="WOO85641.1"/>
    </source>
</evidence>
<evidence type="ECO:0000256" key="1">
    <source>
        <dbReference type="ARBA" id="ARBA00004479"/>
    </source>
</evidence>
<dbReference type="EMBL" id="CP086720">
    <property type="protein sequence ID" value="WOO85641.1"/>
    <property type="molecule type" value="Genomic_DNA"/>
</dbReference>
<dbReference type="SMART" id="SM01190">
    <property type="entry name" value="EMP24_GP25L"/>
    <property type="match status" value="1"/>
</dbReference>
<dbReference type="SUPFAM" id="SSF101576">
    <property type="entry name" value="Supernatant protein factor (SPF), C-terminal domain"/>
    <property type="match status" value="1"/>
</dbReference>
<feature type="signal peptide" evidence="9">
    <location>
        <begin position="1"/>
        <end position="19"/>
    </location>
</feature>
<sequence length="197" mass="22185">MRAVAYLAFAFALLASALAHRIDVAAGAKKCFYEEMQIGDRMTITYEVGQSTGGKLDIDLVVSDPHGNALYNSYAEPQGTVTITAATNGLYTYCFNNQHSSWARKTLSFNIHGVRYIDDNQELGPVEEEIRDLASGLQVVKDEQSYLVVRERTHRDTCESTNSRVKWWGITQIGILLAVCAWNVHYLKSWFEVKRVL</sequence>
<dbReference type="Pfam" id="PF01105">
    <property type="entry name" value="EMP24_GP25L"/>
    <property type="match status" value="1"/>
</dbReference>
<comment type="similarity">
    <text evidence="2 8">Belongs to the EMP24/GP25L family.</text>
</comment>
<feature type="domain" description="GOLD" evidence="10">
    <location>
        <begin position="29"/>
        <end position="113"/>
    </location>
</feature>
<dbReference type="RefSeq" id="XP_062631667.1">
    <property type="nucleotide sequence ID" value="XM_062775683.1"/>
</dbReference>
<keyword evidence="3 8" id="KW-0812">Transmembrane</keyword>
<dbReference type="PANTHER" id="PTHR22811">
    <property type="entry name" value="TRANSMEMBRANE EMP24 DOMAIN-CONTAINING PROTEIN"/>
    <property type="match status" value="1"/>
</dbReference>
<dbReference type="GeneID" id="87812301"/>
<dbReference type="InterPro" id="IPR009038">
    <property type="entry name" value="GOLD_dom"/>
</dbReference>
<comment type="subcellular location">
    <subcellularLocation>
        <location evidence="7">Endomembrane system</location>
        <topology evidence="7">Single-pass membrane protein</topology>
    </subcellularLocation>
    <subcellularLocation>
        <location evidence="1 8">Membrane</location>
        <topology evidence="1 8">Single-pass type I membrane protein</topology>
    </subcellularLocation>
</comment>
<protein>
    <submittedName>
        <fullName evidence="11">Endosomal protein P24B</fullName>
    </submittedName>
</protein>
<evidence type="ECO:0000256" key="6">
    <source>
        <dbReference type="ARBA" id="ARBA00023136"/>
    </source>
</evidence>
<evidence type="ECO:0000256" key="9">
    <source>
        <dbReference type="SAM" id="SignalP"/>
    </source>
</evidence>
<keyword evidence="4 9" id="KW-0732">Signal</keyword>
<proteinExistence type="inferred from homology"/>
<organism evidence="11 12">
    <name type="scientific">Vanrija pseudolonga</name>
    <dbReference type="NCBI Taxonomy" id="143232"/>
    <lineage>
        <taxon>Eukaryota</taxon>
        <taxon>Fungi</taxon>
        <taxon>Dikarya</taxon>
        <taxon>Basidiomycota</taxon>
        <taxon>Agaricomycotina</taxon>
        <taxon>Tremellomycetes</taxon>
        <taxon>Trichosporonales</taxon>
        <taxon>Trichosporonaceae</taxon>
        <taxon>Vanrija</taxon>
    </lineage>
</organism>
<dbReference type="InterPro" id="IPR036598">
    <property type="entry name" value="GOLD_dom_sf"/>
</dbReference>
<evidence type="ECO:0000313" key="12">
    <source>
        <dbReference type="Proteomes" id="UP000827549"/>
    </source>
</evidence>
<evidence type="ECO:0000256" key="5">
    <source>
        <dbReference type="ARBA" id="ARBA00022989"/>
    </source>
</evidence>
<evidence type="ECO:0000256" key="4">
    <source>
        <dbReference type="ARBA" id="ARBA00022729"/>
    </source>
</evidence>
<keyword evidence="6" id="KW-0472">Membrane</keyword>
<evidence type="ECO:0000256" key="7">
    <source>
        <dbReference type="ARBA" id="ARBA00037847"/>
    </source>
</evidence>
<reference evidence="11" key="1">
    <citation type="submission" date="2023-10" db="EMBL/GenBank/DDBJ databases">
        <authorList>
            <person name="Noh H."/>
        </authorList>
    </citation>
    <scope>NUCLEOTIDE SEQUENCE</scope>
    <source>
        <strain evidence="11">DUCC4014</strain>
    </source>
</reference>
<name>A0AAF0YJ76_9TREE</name>
<dbReference type="AlphaFoldDB" id="A0AAF0YJ76"/>
<dbReference type="GO" id="GO:0012505">
    <property type="term" value="C:endomembrane system"/>
    <property type="evidence" value="ECO:0007669"/>
    <property type="project" value="UniProtKB-SubCell"/>
</dbReference>
<dbReference type="PROSITE" id="PS50866">
    <property type="entry name" value="GOLD"/>
    <property type="match status" value="1"/>
</dbReference>
<keyword evidence="12" id="KW-1185">Reference proteome</keyword>
<gene>
    <name evidence="11" type="primary">EMP24</name>
    <name evidence="11" type="ORF">LOC62_07G009138</name>
</gene>
<accession>A0AAF0YJ76</accession>